<dbReference type="EMBL" id="MNCJ02000329">
    <property type="protein sequence ID" value="KAF5770522.1"/>
    <property type="molecule type" value="Genomic_DNA"/>
</dbReference>
<sequence>MLLDIRTLYTMDKSEVGIIRRHKGHTFIFIFTINNLHSSLSPCRFGRTQAHTPPLSFKLLQSFQEHPKVKVVIQVSSVCPEVQGPL</sequence>
<reference evidence="1" key="1">
    <citation type="journal article" date="2017" name="Nature">
        <title>The sunflower genome provides insights into oil metabolism, flowering and Asterid evolution.</title>
        <authorList>
            <person name="Badouin H."/>
            <person name="Gouzy J."/>
            <person name="Grassa C.J."/>
            <person name="Murat F."/>
            <person name="Staton S.E."/>
            <person name="Cottret L."/>
            <person name="Lelandais-Briere C."/>
            <person name="Owens G.L."/>
            <person name="Carrere S."/>
            <person name="Mayjonade B."/>
            <person name="Legrand L."/>
            <person name="Gill N."/>
            <person name="Kane N.C."/>
            <person name="Bowers J.E."/>
            <person name="Hubner S."/>
            <person name="Bellec A."/>
            <person name="Berard A."/>
            <person name="Berges H."/>
            <person name="Blanchet N."/>
            <person name="Boniface M.C."/>
            <person name="Brunel D."/>
            <person name="Catrice O."/>
            <person name="Chaidir N."/>
            <person name="Claudel C."/>
            <person name="Donnadieu C."/>
            <person name="Faraut T."/>
            <person name="Fievet G."/>
            <person name="Helmstetter N."/>
            <person name="King M."/>
            <person name="Knapp S.J."/>
            <person name="Lai Z."/>
            <person name="Le Paslier M.C."/>
            <person name="Lippi Y."/>
            <person name="Lorenzon L."/>
            <person name="Mandel J.R."/>
            <person name="Marage G."/>
            <person name="Marchand G."/>
            <person name="Marquand E."/>
            <person name="Bret-Mestries E."/>
            <person name="Morien E."/>
            <person name="Nambeesan S."/>
            <person name="Nguyen T."/>
            <person name="Pegot-Espagnet P."/>
            <person name="Pouilly N."/>
            <person name="Raftis F."/>
            <person name="Sallet E."/>
            <person name="Schiex T."/>
            <person name="Thomas J."/>
            <person name="Vandecasteele C."/>
            <person name="Vares D."/>
            <person name="Vear F."/>
            <person name="Vautrin S."/>
            <person name="Crespi M."/>
            <person name="Mangin B."/>
            <person name="Burke J.M."/>
            <person name="Salse J."/>
            <person name="Munos S."/>
            <person name="Vincourt P."/>
            <person name="Rieseberg L.H."/>
            <person name="Langlade N.B."/>
        </authorList>
    </citation>
    <scope>NUCLEOTIDE SEQUENCE</scope>
    <source>
        <tissue evidence="1">Leaves</tissue>
    </source>
</reference>
<comment type="caution">
    <text evidence="1">The sequence shown here is derived from an EMBL/GenBank/DDBJ whole genome shotgun (WGS) entry which is preliminary data.</text>
</comment>
<reference evidence="1" key="2">
    <citation type="submission" date="2020-06" db="EMBL/GenBank/DDBJ databases">
        <title>Helianthus annuus Genome sequencing and assembly Release 2.</title>
        <authorList>
            <person name="Gouzy J."/>
            <person name="Langlade N."/>
            <person name="Munos S."/>
        </authorList>
    </citation>
    <scope>NUCLEOTIDE SEQUENCE</scope>
    <source>
        <tissue evidence="1">Leaves</tissue>
    </source>
</reference>
<accession>A0A9K3ECA3</accession>
<name>A0A9K3ECA3_HELAN</name>
<dbReference type="AlphaFoldDB" id="A0A9K3ECA3"/>
<evidence type="ECO:0000313" key="1">
    <source>
        <dbReference type="EMBL" id="KAF5770522.1"/>
    </source>
</evidence>
<dbReference type="Gramene" id="mRNA:HanXRQr2_Chr14g0660371">
    <property type="protein sequence ID" value="CDS:HanXRQr2_Chr14g0660371.1"/>
    <property type="gene ID" value="HanXRQr2_Chr14g0660371"/>
</dbReference>
<dbReference type="Proteomes" id="UP000215914">
    <property type="component" value="Unassembled WGS sequence"/>
</dbReference>
<evidence type="ECO:0000313" key="2">
    <source>
        <dbReference type="Proteomes" id="UP000215914"/>
    </source>
</evidence>
<organism evidence="1 2">
    <name type="scientific">Helianthus annuus</name>
    <name type="common">Common sunflower</name>
    <dbReference type="NCBI Taxonomy" id="4232"/>
    <lineage>
        <taxon>Eukaryota</taxon>
        <taxon>Viridiplantae</taxon>
        <taxon>Streptophyta</taxon>
        <taxon>Embryophyta</taxon>
        <taxon>Tracheophyta</taxon>
        <taxon>Spermatophyta</taxon>
        <taxon>Magnoliopsida</taxon>
        <taxon>eudicotyledons</taxon>
        <taxon>Gunneridae</taxon>
        <taxon>Pentapetalae</taxon>
        <taxon>asterids</taxon>
        <taxon>campanulids</taxon>
        <taxon>Asterales</taxon>
        <taxon>Asteraceae</taxon>
        <taxon>Asteroideae</taxon>
        <taxon>Heliantheae alliance</taxon>
        <taxon>Heliantheae</taxon>
        <taxon>Helianthus</taxon>
    </lineage>
</organism>
<proteinExistence type="predicted"/>
<keyword evidence="2" id="KW-1185">Reference proteome</keyword>
<protein>
    <submittedName>
        <fullName evidence="1">Uncharacterized protein</fullName>
    </submittedName>
</protein>
<gene>
    <name evidence="1" type="ORF">HanXRQr2_Chr14g0660371</name>
</gene>